<keyword evidence="2" id="KW-1185">Reference proteome</keyword>
<evidence type="ECO:0000313" key="2">
    <source>
        <dbReference type="Proteomes" id="UP000250321"/>
    </source>
</evidence>
<organism evidence="1 2">
    <name type="scientific">Prunus yedoensis var. nudiflora</name>
    <dbReference type="NCBI Taxonomy" id="2094558"/>
    <lineage>
        <taxon>Eukaryota</taxon>
        <taxon>Viridiplantae</taxon>
        <taxon>Streptophyta</taxon>
        <taxon>Embryophyta</taxon>
        <taxon>Tracheophyta</taxon>
        <taxon>Spermatophyta</taxon>
        <taxon>Magnoliopsida</taxon>
        <taxon>eudicotyledons</taxon>
        <taxon>Gunneridae</taxon>
        <taxon>Pentapetalae</taxon>
        <taxon>rosids</taxon>
        <taxon>fabids</taxon>
        <taxon>Rosales</taxon>
        <taxon>Rosaceae</taxon>
        <taxon>Amygdaloideae</taxon>
        <taxon>Amygdaleae</taxon>
        <taxon>Prunus</taxon>
    </lineage>
</organism>
<sequence length="62" mass="6676">MASVVPKLCVAESLHGGSATCFLPWFSNQSLQRKNGNRGSCLPTGYFSYTYGFPTVLAMILG</sequence>
<dbReference type="Proteomes" id="UP000250321">
    <property type="component" value="Unassembled WGS sequence"/>
</dbReference>
<dbReference type="AlphaFoldDB" id="A0A314ZBA6"/>
<gene>
    <name evidence="1" type="ORF">Pyn_08793</name>
</gene>
<comment type="caution">
    <text evidence="1">The sequence shown here is derived from an EMBL/GenBank/DDBJ whole genome shotgun (WGS) entry which is preliminary data.</text>
</comment>
<name>A0A314ZBA6_PRUYE</name>
<accession>A0A314ZBA6</accession>
<proteinExistence type="predicted"/>
<protein>
    <submittedName>
        <fullName evidence="1">Uncharacterized protein</fullName>
    </submittedName>
</protein>
<reference evidence="1 2" key="1">
    <citation type="submission" date="2018-02" db="EMBL/GenBank/DDBJ databases">
        <title>Draft genome of wild Prunus yedoensis var. nudiflora.</title>
        <authorList>
            <person name="Baek S."/>
            <person name="Kim J.-H."/>
            <person name="Choi K."/>
            <person name="Kim G.-B."/>
            <person name="Cho A."/>
            <person name="Jang H."/>
            <person name="Shin C.-H."/>
            <person name="Yu H.-J."/>
            <person name="Mun J.-H."/>
        </authorList>
    </citation>
    <scope>NUCLEOTIDE SEQUENCE [LARGE SCALE GENOMIC DNA]</scope>
    <source>
        <strain evidence="2">cv. Jeju island</strain>
        <tissue evidence="1">Leaf</tissue>
    </source>
</reference>
<evidence type="ECO:0000313" key="1">
    <source>
        <dbReference type="EMBL" id="PQQ17325.1"/>
    </source>
</evidence>
<dbReference type="EMBL" id="PJQY01000156">
    <property type="protein sequence ID" value="PQQ17325.1"/>
    <property type="molecule type" value="Genomic_DNA"/>
</dbReference>